<comment type="subcellular location">
    <subcellularLocation>
        <location evidence="1">Cell membrane</location>
        <topology evidence="1">Multi-pass membrane protein</topology>
    </subcellularLocation>
</comment>
<evidence type="ECO:0000256" key="3">
    <source>
        <dbReference type="ARBA" id="ARBA00022676"/>
    </source>
</evidence>
<evidence type="ECO:0000313" key="10">
    <source>
        <dbReference type="EMBL" id="OGM27607.1"/>
    </source>
</evidence>
<dbReference type="EMBL" id="MGGL01000004">
    <property type="protein sequence ID" value="OGM27607.1"/>
    <property type="molecule type" value="Genomic_DNA"/>
</dbReference>
<dbReference type="PANTHER" id="PTHR33908:SF11">
    <property type="entry name" value="MEMBRANE PROTEIN"/>
    <property type="match status" value="1"/>
</dbReference>
<evidence type="ECO:0000256" key="2">
    <source>
        <dbReference type="ARBA" id="ARBA00022475"/>
    </source>
</evidence>
<organism evidence="10 11">
    <name type="scientific">Candidatus Woesebacteria bacterium RIFCSPHIGHO2_01_FULL_40_22</name>
    <dbReference type="NCBI Taxonomy" id="1802499"/>
    <lineage>
        <taxon>Bacteria</taxon>
        <taxon>Candidatus Woeseibacteriota</taxon>
    </lineage>
</organism>
<evidence type="ECO:0000256" key="5">
    <source>
        <dbReference type="ARBA" id="ARBA00022692"/>
    </source>
</evidence>
<evidence type="ECO:0000256" key="8">
    <source>
        <dbReference type="SAM" id="Phobius"/>
    </source>
</evidence>
<dbReference type="AlphaFoldDB" id="A0A1F7YK12"/>
<feature type="transmembrane region" description="Helical" evidence="8">
    <location>
        <begin position="371"/>
        <end position="392"/>
    </location>
</feature>
<keyword evidence="3" id="KW-0328">Glycosyltransferase</keyword>
<feature type="transmembrane region" description="Helical" evidence="8">
    <location>
        <begin position="399"/>
        <end position="417"/>
    </location>
</feature>
<evidence type="ECO:0000256" key="7">
    <source>
        <dbReference type="ARBA" id="ARBA00023136"/>
    </source>
</evidence>
<dbReference type="InterPro" id="IPR038731">
    <property type="entry name" value="RgtA/B/C-like"/>
</dbReference>
<dbReference type="Proteomes" id="UP000179221">
    <property type="component" value="Unassembled WGS sequence"/>
</dbReference>
<feature type="transmembrane region" description="Helical" evidence="8">
    <location>
        <begin position="184"/>
        <end position="202"/>
    </location>
</feature>
<feature type="transmembrane region" description="Helical" evidence="8">
    <location>
        <begin position="33"/>
        <end position="50"/>
    </location>
</feature>
<feature type="domain" description="Glycosyltransferase RgtA/B/C/D-like" evidence="9">
    <location>
        <begin position="161"/>
        <end position="244"/>
    </location>
</feature>
<keyword evidence="5 8" id="KW-0812">Transmembrane</keyword>
<comment type="caution">
    <text evidence="10">The sequence shown here is derived from an EMBL/GenBank/DDBJ whole genome shotgun (WGS) entry which is preliminary data.</text>
</comment>
<evidence type="ECO:0000256" key="4">
    <source>
        <dbReference type="ARBA" id="ARBA00022679"/>
    </source>
</evidence>
<dbReference type="Pfam" id="PF13231">
    <property type="entry name" value="PMT_2"/>
    <property type="match status" value="1"/>
</dbReference>
<evidence type="ECO:0000259" key="9">
    <source>
        <dbReference type="Pfam" id="PF13231"/>
    </source>
</evidence>
<protein>
    <recommendedName>
        <fullName evidence="9">Glycosyltransferase RgtA/B/C/D-like domain-containing protein</fullName>
    </recommendedName>
</protein>
<feature type="transmembrane region" description="Helical" evidence="8">
    <location>
        <begin position="429"/>
        <end position="448"/>
    </location>
</feature>
<feature type="transmembrane region" description="Helical" evidence="8">
    <location>
        <begin position="214"/>
        <end position="243"/>
    </location>
</feature>
<dbReference type="GO" id="GO:0009103">
    <property type="term" value="P:lipopolysaccharide biosynthetic process"/>
    <property type="evidence" value="ECO:0007669"/>
    <property type="project" value="UniProtKB-ARBA"/>
</dbReference>
<dbReference type="InterPro" id="IPR050297">
    <property type="entry name" value="LipidA_mod_glycosyltrf_83"/>
</dbReference>
<keyword evidence="2" id="KW-1003">Cell membrane</keyword>
<evidence type="ECO:0000313" key="11">
    <source>
        <dbReference type="Proteomes" id="UP000179221"/>
    </source>
</evidence>
<keyword evidence="4" id="KW-0808">Transferase</keyword>
<gene>
    <name evidence="10" type="ORF">A2628_02350</name>
</gene>
<proteinExistence type="predicted"/>
<feature type="transmembrane region" description="Helical" evidence="8">
    <location>
        <begin position="111"/>
        <end position="131"/>
    </location>
</feature>
<accession>A0A1F7YK12</accession>
<dbReference type="GO" id="GO:0005886">
    <property type="term" value="C:plasma membrane"/>
    <property type="evidence" value="ECO:0007669"/>
    <property type="project" value="UniProtKB-SubCell"/>
</dbReference>
<feature type="transmembrane region" description="Helical" evidence="8">
    <location>
        <begin position="160"/>
        <end position="178"/>
    </location>
</feature>
<sequence>MLSKRACKASFETSSMNYAVSMMGWIKNNKKEAMLLGLILLVGAFFRLYRISEYMTFLGDEGRDAIVVRRLLVNFDPILVGPGTSIGNMYLGPLYYYMIAPALLLANFSPVGPAVMIALLGVVTIFFVWFVTHELFTFKGETLQVADSGESLTRRGEHSVHNGALIAAGLYAISPVVINYSRSSWNPNIMPFFSLLCIYAIWQTWKYFNFKWLVVMGIAFAFVLQSHYLGLLLAPVICIFWILTLLSLNPSPITYHLSPSRDFLKYSLIGLGLFLLLMSPLIVFDARHGWRNFSAIRTFFSQRETTISIKPWKSVPNLWPIFKDDYVARLVAGGNELAGRITAFTLLISTVFYLAFNNKKLGQVFAGKKNFLSGVVLVSIWIFFGIVGLSLYKQHIYDHYFGFIFPALFILVGAISQKIWDKFGYDGKILVTSGFCLLVVVNLLNNPLRYPPNAQMWRAIEVAKLIDEKAGGQEFNLAVIAQQNYEDGYQYFLEKHGAKVMDIDAQKPETVKSQLFVVCELPEVKCDPTHNSKTEVANFGWSKVEGQWDTVGVIVYKLVHSK</sequence>
<name>A0A1F7YK12_9BACT</name>
<dbReference type="GO" id="GO:0016763">
    <property type="term" value="F:pentosyltransferase activity"/>
    <property type="evidence" value="ECO:0007669"/>
    <property type="project" value="TreeGrafter"/>
</dbReference>
<keyword evidence="7 8" id="KW-0472">Membrane</keyword>
<evidence type="ECO:0000256" key="6">
    <source>
        <dbReference type="ARBA" id="ARBA00022989"/>
    </source>
</evidence>
<feature type="transmembrane region" description="Helical" evidence="8">
    <location>
        <begin position="337"/>
        <end position="356"/>
    </location>
</feature>
<reference evidence="10 11" key="1">
    <citation type="journal article" date="2016" name="Nat. Commun.">
        <title>Thousands of microbial genomes shed light on interconnected biogeochemical processes in an aquifer system.</title>
        <authorList>
            <person name="Anantharaman K."/>
            <person name="Brown C.T."/>
            <person name="Hug L.A."/>
            <person name="Sharon I."/>
            <person name="Castelle C.J."/>
            <person name="Probst A.J."/>
            <person name="Thomas B.C."/>
            <person name="Singh A."/>
            <person name="Wilkins M.J."/>
            <person name="Karaoz U."/>
            <person name="Brodie E.L."/>
            <person name="Williams K.H."/>
            <person name="Hubbard S.S."/>
            <person name="Banfield J.F."/>
        </authorList>
    </citation>
    <scope>NUCLEOTIDE SEQUENCE [LARGE SCALE GENOMIC DNA]</scope>
</reference>
<keyword evidence="6 8" id="KW-1133">Transmembrane helix</keyword>
<feature type="transmembrane region" description="Helical" evidence="8">
    <location>
        <begin position="263"/>
        <end position="284"/>
    </location>
</feature>
<dbReference type="PANTHER" id="PTHR33908">
    <property type="entry name" value="MANNOSYLTRANSFERASE YKCB-RELATED"/>
    <property type="match status" value="1"/>
</dbReference>
<evidence type="ECO:0000256" key="1">
    <source>
        <dbReference type="ARBA" id="ARBA00004651"/>
    </source>
</evidence>